<dbReference type="GO" id="GO:0004722">
    <property type="term" value="F:protein serine/threonine phosphatase activity"/>
    <property type="evidence" value="ECO:0007669"/>
    <property type="project" value="InterPro"/>
</dbReference>
<dbReference type="GO" id="GO:0046872">
    <property type="term" value="F:metal ion binding"/>
    <property type="evidence" value="ECO:0007669"/>
    <property type="project" value="UniProtKB-KW"/>
</dbReference>
<dbReference type="EMBL" id="AK157818">
    <property type="protein sequence ID" value="BAE34209.1"/>
    <property type="molecule type" value="mRNA"/>
</dbReference>
<feature type="compositionally biased region" description="Low complexity" evidence="5">
    <location>
        <begin position="134"/>
        <end position="143"/>
    </location>
</feature>
<dbReference type="AlphaFoldDB" id="Q3TZJ9"/>
<feature type="compositionally biased region" description="Low complexity" evidence="5">
    <location>
        <begin position="25"/>
        <end position="37"/>
    </location>
</feature>
<feature type="compositionally biased region" description="Polar residues" evidence="5">
    <location>
        <begin position="617"/>
        <end position="632"/>
    </location>
</feature>
<evidence type="ECO:0000259" key="6">
    <source>
        <dbReference type="PROSITE" id="PS51746"/>
    </source>
</evidence>
<dbReference type="MGI" id="MGI:1858214">
    <property type="gene designation" value="Ppm1d"/>
</dbReference>
<dbReference type="CTD" id="8493"/>
<dbReference type="PhylomeDB" id="Q3TZJ9"/>
<reference evidence="7" key="4">
    <citation type="journal article" date="2001" name="Nature">
        <title>Functional annotation of a full-length mouse cDNA collection.</title>
        <authorList>
            <consortium name="The RIKEN Genome Exploration Research Group Phase II Team and the FANTOM Consortium"/>
        </authorList>
    </citation>
    <scope>NUCLEOTIDE SEQUENCE</scope>
    <source>
        <strain evidence="7">C57BL/6J</strain>
        <tissue evidence="7">Parthenogenote</tissue>
    </source>
</reference>
<feature type="region of interest" description="Disordered" evidence="5">
    <location>
        <begin position="467"/>
        <end position="488"/>
    </location>
</feature>
<protein>
    <recommendedName>
        <fullName evidence="6">PPM-type phosphatase domain-containing protein</fullName>
    </recommendedName>
</protein>
<dbReference type="InterPro" id="IPR001932">
    <property type="entry name" value="PPM-type_phosphatase-like_dom"/>
</dbReference>
<dbReference type="SUPFAM" id="SSF81606">
    <property type="entry name" value="PP2C-like"/>
    <property type="match status" value="1"/>
</dbReference>
<dbReference type="InterPro" id="IPR036457">
    <property type="entry name" value="PPM-type-like_dom_sf"/>
</dbReference>
<dbReference type="DNASU" id="53892"/>
<evidence type="ECO:0000313" key="7">
    <source>
        <dbReference type="EMBL" id="BAE34209.1"/>
    </source>
</evidence>
<dbReference type="PROSITE" id="PS51746">
    <property type="entry name" value="PPM_2"/>
    <property type="match status" value="1"/>
</dbReference>
<keyword evidence="1" id="KW-0479">Metal-binding</keyword>
<dbReference type="OrthoDB" id="10025511at2759"/>
<reference evidence="7" key="6">
    <citation type="submission" date="2004-03" db="EMBL/GenBank/DDBJ databases">
        <authorList>
            <person name="Arakawa T."/>
            <person name="Carninci P."/>
            <person name="Fukuda S."/>
            <person name="Hashizume W."/>
            <person name="Hayashida K."/>
            <person name="Hori F."/>
            <person name="Iida J."/>
            <person name="Imamura K."/>
            <person name="Imotani K."/>
            <person name="Itoh M."/>
            <person name="Kanagawa S."/>
            <person name="Kawai J."/>
            <person name="Kojima M."/>
            <person name="Konno H."/>
            <person name="Murata M."/>
            <person name="Nakamura M."/>
            <person name="Ninomiya N."/>
            <person name="Nishiyori H."/>
            <person name="Nomura K."/>
            <person name="Ohno M."/>
            <person name="Sakazume N."/>
            <person name="Sano H."/>
            <person name="Sasaki D."/>
            <person name="Shibata K."/>
            <person name="Shiraki T."/>
            <person name="Tagami M."/>
            <person name="Tagami Y."/>
            <person name="Waki K."/>
            <person name="Watahiki A."/>
            <person name="Muramatsu M."/>
            <person name="Hayashizaki Y."/>
        </authorList>
    </citation>
    <scope>NUCLEOTIDE SEQUENCE</scope>
    <source>
        <strain evidence="7">C57BL/6J</strain>
        <tissue evidence="7">Parthenogenote</tissue>
    </source>
</reference>
<evidence type="ECO:0000256" key="2">
    <source>
        <dbReference type="ARBA" id="ARBA00022801"/>
    </source>
</evidence>
<accession>Q3TZJ9</accession>
<reference evidence="7" key="7">
    <citation type="journal article" date="2005" name="Science">
        <title>The Transcriptional Landscape of the Mammalian Genome.</title>
        <authorList>
            <consortium name="The FANTOM Consortium"/>
            <consortium name="Riken Genome Exploration Research Group and Genome Science Group (Genome Network Project Core Group)"/>
        </authorList>
    </citation>
    <scope>NUCLEOTIDE SEQUENCE</scope>
    <source>
        <strain evidence="7">C57BL/6J</strain>
        <tissue evidence="7">Parthenogenote</tissue>
    </source>
</reference>
<reference evidence="7" key="5">
    <citation type="journal article" date="2002" name="Nature">
        <title>Analysis of the mouse transcriptome based on functional annotation of 60,770 full-length cDNAs.</title>
        <authorList>
            <consortium name="The FANTOM Consortium and the RIKEN Genome Exploration Research Group Phase I and II Team"/>
        </authorList>
    </citation>
    <scope>NUCLEOTIDE SEQUENCE</scope>
    <source>
        <strain evidence="7">C57BL/6J</strain>
        <tissue evidence="7">Parthenogenote</tissue>
    </source>
</reference>
<feature type="region of interest" description="Disordered" evidence="5">
    <location>
        <begin position="578"/>
        <end position="653"/>
    </location>
</feature>
<name>Q3TZJ9_MOUSE</name>
<dbReference type="RefSeq" id="NP_058606.3">
    <property type="nucleotide sequence ID" value="NM_016910.3"/>
</dbReference>
<evidence type="ECO:0000256" key="3">
    <source>
        <dbReference type="ARBA" id="ARBA00022912"/>
    </source>
</evidence>
<proteinExistence type="evidence at transcript level"/>
<dbReference type="InterPro" id="IPR015655">
    <property type="entry name" value="PP2C"/>
</dbReference>
<dbReference type="BioGRID-ORCS" id="53892">
    <property type="hits" value="12 hits in 83 CRISPR screens"/>
</dbReference>
<dbReference type="PROSITE" id="PS01032">
    <property type="entry name" value="PPM_1"/>
    <property type="match status" value="1"/>
</dbReference>
<reference evidence="7" key="1">
    <citation type="journal article" date="1999" name="Methods Enzymol.">
        <title>High-efficiency full-length cDNA cloning.</title>
        <authorList>
            <person name="Carninci P."/>
            <person name="Hayashizaki Y."/>
        </authorList>
    </citation>
    <scope>NUCLEOTIDE SEQUENCE</scope>
    <source>
        <strain evidence="7">C57BL/6J</strain>
        <tissue evidence="7">Parthenogenote</tissue>
    </source>
</reference>
<dbReference type="GeneID" id="53892"/>
<sequence>CPLARDSTGPALADKSRHHAPPPTAAGTASSSLSASSKINNSWPASGECVSRLGIRRAAWERRDPGQPAMAGLYSLGVSVFSDQGGRKYMEDVTQIVVEPEPAAEDKPAPVPRRALGLPATPTLAGVGPSEKGPAAARDPAPDAAASLPAGRCCRRRSSVAFFAVCDGHGGREAAQFAREHLWGFIKKQKGFTSSEPAKVCAAIRKGFLACHLAMWKKLAEWPKTMTGLPSTSGTTASVVIIRGMKMYVAHVGDSGVVLGIQDDPKDDFVRAVEVTQDHKPELPKERERIEGLGGSVMNKSGVNRVVWKRPRLTHSGPVRRSTVIDQIPFLAVARALGDLWSYDFFSGKFVVSPEPDTSVHTLDPRKHKYIILGSDGLWNMVPPQDAISMCQDQEEKKYLMGEQGQSCAKMLVNRALGRWRQRMLRADNTSAIVICISPEVDNQGNFTNEDELFLNLTDSPTYNSQETCVMTSSPSSTPPIKSPEEDAWPRLSSKDHIPALVRSNAFSEKFLEVPAEIARGNIQTVVMTSKDSETLEENCPKALTLRIHDSLNNTLSVGLIPTNSTNTIMDQKNLKMSTPGQMKAQEVERTPPANFKRTLEESNSGPLMKKHRRNGLSRSSGAQASSLPTASQRRHSVKLTLRRRLRGQRKMGNPLLHQHRKTVCVC</sequence>
<feature type="non-terminal residue" evidence="7">
    <location>
        <position position="1"/>
    </location>
</feature>
<reference evidence="7" key="2">
    <citation type="journal article" date="2000" name="Genome Res.">
        <title>Normalization and subtraction of cap-trapper-selected cDNAs to prepare full-length cDNA libraries for rapid discovery of new genes.</title>
        <authorList>
            <person name="Carninci P."/>
            <person name="Shibata Y."/>
            <person name="Hayatsu N."/>
            <person name="Sugahara Y."/>
            <person name="Shibata K."/>
            <person name="Itoh M."/>
            <person name="Konno H."/>
            <person name="Okazaki Y."/>
            <person name="Muramatsu M."/>
            <person name="Hayashizaki Y."/>
        </authorList>
    </citation>
    <scope>NUCLEOTIDE SEQUENCE</scope>
    <source>
        <strain evidence="7">C57BL/6J</strain>
        <tissue evidence="7">Parthenogenote</tissue>
    </source>
</reference>
<dbReference type="AGR" id="MGI:1858214"/>
<dbReference type="KEGG" id="mmu:53892"/>
<reference evidence="7" key="3">
    <citation type="journal article" date="2000" name="Genome Res.">
        <title>RIKEN integrated sequence analysis (RISA) system--384-format sequencing pipeline with 384 multicapillary sequencer.</title>
        <authorList>
            <person name="Shibata K."/>
            <person name="Itoh M."/>
            <person name="Aizawa K."/>
            <person name="Nagaoka S."/>
            <person name="Sasaki N."/>
            <person name="Carninci P."/>
            <person name="Konno H."/>
            <person name="Akiyama J."/>
            <person name="Nishi K."/>
            <person name="Kitsunai T."/>
            <person name="Tashiro H."/>
            <person name="Itoh M."/>
            <person name="Sumi N."/>
            <person name="Ishii Y."/>
            <person name="Nakamura S."/>
            <person name="Hazama M."/>
            <person name="Nishine T."/>
            <person name="Harada A."/>
            <person name="Yamamoto R."/>
            <person name="Matsumoto H."/>
            <person name="Sakaguchi S."/>
            <person name="Ikegami T."/>
            <person name="Kashiwagi K."/>
            <person name="Fujiwake S."/>
            <person name="Inoue K."/>
            <person name="Togawa Y."/>
            <person name="Izawa M."/>
            <person name="Ohara E."/>
            <person name="Watahiki M."/>
            <person name="Yoneda Y."/>
            <person name="Ishikawa T."/>
            <person name="Ozawa K."/>
            <person name="Tanaka T."/>
            <person name="Matsuura S."/>
            <person name="Kawai J."/>
            <person name="Okazaki Y."/>
            <person name="Muramatsu M."/>
            <person name="Inoue Y."/>
            <person name="Kira A."/>
            <person name="Hayashizaki Y."/>
        </authorList>
    </citation>
    <scope>NUCLEOTIDE SEQUENCE</scope>
    <source>
        <strain evidence="7">C57BL/6J</strain>
        <tissue evidence="7">Parthenogenote</tissue>
    </source>
</reference>
<feature type="compositionally biased region" description="Basic residues" evidence="5">
    <location>
        <begin position="633"/>
        <end position="650"/>
    </location>
</feature>
<evidence type="ECO:0000256" key="4">
    <source>
        <dbReference type="RuleBase" id="RU003465"/>
    </source>
</evidence>
<feature type="domain" description="PPM-type phosphatase" evidence="6">
    <location>
        <begin position="126"/>
        <end position="437"/>
    </location>
</feature>
<keyword evidence="3 4" id="KW-0904">Protein phosphatase</keyword>
<evidence type="ECO:0000256" key="5">
    <source>
        <dbReference type="SAM" id="MobiDB-lite"/>
    </source>
</evidence>
<dbReference type="InterPro" id="IPR000222">
    <property type="entry name" value="PP2C_BS"/>
</dbReference>
<organism evidence="7">
    <name type="scientific">Mus musculus</name>
    <name type="common">Mouse</name>
    <dbReference type="NCBI Taxonomy" id="10090"/>
    <lineage>
        <taxon>Eukaryota</taxon>
        <taxon>Metazoa</taxon>
        <taxon>Chordata</taxon>
        <taxon>Craniata</taxon>
        <taxon>Vertebrata</taxon>
        <taxon>Euteleostomi</taxon>
        <taxon>Mammalia</taxon>
        <taxon>Eutheria</taxon>
        <taxon>Euarchontoglires</taxon>
        <taxon>Glires</taxon>
        <taxon>Rodentia</taxon>
        <taxon>Myomorpha</taxon>
        <taxon>Muroidea</taxon>
        <taxon>Muridae</taxon>
        <taxon>Murinae</taxon>
        <taxon>Mus</taxon>
        <taxon>Mus</taxon>
    </lineage>
</organism>
<evidence type="ECO:0000313" key="8">
    <source>
        <dbReference type="MGI" id="MGI:1858214"/>
    </source>
</evidence>
<comment type="similarity">
    <text evidence="4">Belongs to the PP2C family.</text>
</comment>
<reference evidence="7" key="8">
    <citation type="journal article" date="2005" name="Science">
        <title>Antisense Transcription in the Mammalian Transcriptome.</title>
        <authorList>
            <consortium name="RIKEN Genome Exploration Research Group and Genome Science Group (Genome Network Project Core Group) and the FANTOM Consortium"/>
        </authorList>
    </citation>
    <scope>NUCLEOTIDE SEQUENCE</scope>
    <source>
        <strain evidence="7">C57BL/6J</strain>
        <tissue evidence="7">Parthenogenote</tissue>
    </source>
</reference>
<evidence type="ECO:0000256" key="1">
    <source>
        <dbReference type="ARBA" id="ARBA00022723"/>
    </source>
</evidence>
<dbReference type="PANTHER" id="PTHR47992">
    <property type="entry name" value="PROTEIN PHOSPHATASE"/>
    <property type="match status" value="1"/>
</dbReference>
<dbReference type="CDD" id="cd00143">
    <property type="entry name" value="PP2Cc"/>
    <property type="match status" value="1"/>
</dbReference>
<keyword evidence="2 4" id="KW-0378">Hydrolase</keyword>
<dbReference type="Gene3D" id="3.60.40.10">
    <property type="entry name" value="PPM-type phosphatase domain"/>
    <property type="match status" value="1"/>
</dbReference>
<feature type="region of interest" description="Disordered" evidence="5">
    <location>
        <begin position="123"/>
        <end position="143"/>
    </location>
</feature>
<dbReference type="Pfam" id="PF00481">
    <property type="entry name" value="PP2C"/>
    <property type="match status" value="1"/>
</dbReference>
<feature type="region of interest" description="Disordered" evidence="5">
    <location>
        <begin position="1"/>
        <end position="46"/>
    </location>
</feature>
<gene>
    <name evidence="8" type="primary">Ppm1d</name>
</gene>
<dbReference type="SMART" id="SM00332">
    <property type="entry name" value="PP2Cc"/>
    <property type="match status" value="1"/>
</dbReference>